<organism evidence="1 2">
    <name type="scientific">Avena sativa</name>
    <name type="common">Oat</name>
    <dbReference type="NCBI Taxonomy" id="4498"/>
    <lineage>
        <taxon>Eukaryota</taxon>
        <taxon>Viridiplantae</taxon>
        <taxon>Streptophyta</taxon>
        <taxon>Embryophyta</taxon>
        <taxon>Tracheophyta</taxon>
        <taxon>Spermatophyta</taxon>
        <taxon>Magnoliopsida</taxon>
        <taxon>Liliopsida</taxon>
        <taxon>Poales</taxon>
        <taxon>Poaceae</taxon>
        <taxon>BOP clade</taxon>
        <taxon>Pooideae</taxon>
        <taxon>Poodae</taxon>
        <taxon>Poeae</taxon>
        <taxon>Poeae Chloroplast Group 1 (Aveneae type)</taxon>
        <taxon>Aveninae</taxon>
        <taxon>Avena</taxon>
    </lineage>
</organism>
<name>A0ACD5UQ92_AVESA</name>
<protein>
    <submittedName>
        <fullName evidence="1">Uncharacterized protein</fullName>
    </submittedName>
</protein>
<dbReference type="EnsemblPlants" id="AVESA.00010b.r2.2CG0292780.1">
    <property type="protein sequence ID" value="AVESA.00010b.r2.2CG0292780.1.CDS.1"/>
    <property type="gene ID" value="AVESA.00010b.r2.2CG0292780"/>
</dbReference>
<sequence length="167" mass="17518">MRPPPSCSQSPPMAEAESKKPKPHTPTADQDDPDLPPREAPPGIAGPLHDWNRAGAVERLSDFRAKLRLLPPPAAVAPSAVRKAGLRALGLLDFVRLDHSSSGAPRRDLVAAVIANYLPVLEWSYVRGGSLQVSPGTLADALSLPAPGRTEFIDHGLPAGVDPAAVA</sequence>
<accession>A0ACD5UQ92</accession>
<dbReference type="Proteomes" id="UP001732700">
    <property type="component" value="Chromosome 2C"/>
</dbReference>
<reference evidence="1" key="2">
    <citation type="submission" date="2025-09" db="UniProtKB">
        <authorList>
            <consortium name="EnsemblPlants"/>
        </authorList>
    </citation>
    <scope>IDENTIFICATION</scope>
</reference>
<reference evidence="1" key="1">
    <citation type="submission" date="2021-05" db="EMBL/GenBank/DDBJ databases">
        <authorList>
            <person name="Scholz U."/>
            <person name="Mascher M."/>
            <person name="Fiebig A."/>
        </authorList>
    </citation>
    <scope>NUCLEOTIDE SEQUENCE [LARGE SCALE GENOMIC DNA]</scope>
</reference>
<evidence type="ECO:0000313" key="1">
    <source>
        <dbReference type="EnsemblPlants" id="AVESA.00010b.r2.2CG0292780.1.CDS.1"/>
    </source>
</evidence>
<keyword evidence="2" id="KW-1185">Reference proteome</keyword>
<evidence type="ECO:0000313" key="2">
    <source>
        <dbReference type="Proteomes" id="UP001732700"/>
    </source>
</evidence>
<proteinExistence type="predicted"/>